<sequence>MTNRYSACKQETLTICEKCQQRSGVFFPIDRLHGKGSKILIPSAPGNLPQSGPVTAPTGARAGCTTKRDPKRDVAHFNELRRQILDAFEGKIETVY</sequence>
<feature type="region of interest" description="Disordered" evidence="1">
    <location>
        <begin position="44"/>
        <end position="68"/>
    </location>
</feature>
<accession>A0AAV1ITD3</accession>
<name>A0AAV1ITD3_9NEOP</name>
<reference evidence="2 3" key="1">
    <citation type="submission" date="2023-11" db="EMBL/GenBank/DDBJ databases">
        <authorList>
            <person name="Okamura Y."/>
        </authorList>
    </citation>
    <scope>NUCLEOTIDE SEQUENCE [LARGE SCALE GENOMIC DNA]</scope>
</reference>
<dbReference type="Proteomes" id="UP001497472">
    <property type="component" value="Unassembled WGS sequence"/>
</dbReference>
<organism evidence="2 3">
    <name type="scientific">Leptosia nina</name>
    <dbReference type="NCBI Taxonomy" id="320188"/>
    <lineage>
        <taxon>Eukaryota</taxon>
        <taxon>Metazoa</taxon>
        <taxon>Ecdysozoa</taxon>
        <taxon>Arthropoda</taxon>
        <taxon>Hexapoda</taxon>
        <taxon>Insecta</taxon>
        <taxon>Pterygota</taxon>
        <taxon>Neoptera</taxon>
        <taxon>Endopterygota</taxon>
        <taxon>Lepidoptera</taxon>
        <taxon>Glossata</taxon>
        <taxon>Ditrysia</taxon>
        <taxon>Papilionoidea</taxon>
        <taxon>Pieridae</taxon>
        <taxon>Pierinae</taxon>
        <taxon>Leptosia</taxon>
    </lineage>
</organism>
<evidence type="ECO:0000256" key="1">
    <source>
        <dbReference type="SAM" id="MobiDB-lite"/>
    </source>
</evidence>
<keyword evidence="3" id="KW-1185">Reference proteome</keyword>
<dbReference type="AlphaFoldDB" id="A0AAV1ITD3"/>
<gene>
    <name evidence="2" type="ORF">LNINA_LOCUS16</name>
</gene>
<dbReference type="EMBL" id="CAVLEF010000001">
    <property type="protein sequence ID" value="CAK1539921.1"/>
    <property type="molecule type" value="Genomic_DNA"/>
</dbReference>
<protein>
    <submittedName>
        <fullName evidence="2">Uncharacterized protein</fullName>
    </submittedName>
</protein>
<evidence type="ECO:0000313" key="3">
    <source>
        <dbReference type="Proteomes" id="UP001497472"/>
    </source>
</evidence>
<proteinExistence type="predicted"/>
<evidence type="ECO:0000313" key="2">
    <source>
        <dbReference type="EMBL" id="CAK1539921.1"/>
    </source>
</evidence>
<comment type="caution">
    <text evidence="2">The sequence shown here is derived from an EMBL/GenBank/DDBJ whole genome shotgun (WGS) entry which is preliminary data.</text>
</comment>